<dbReference type="EMBL" id="JAQQFR010000024">
    <property type="protein sequence ID" value="MFL9881323.1"/>
    <property type="molecule type" value="Genomic_DNA"/>
</dbReference>
<comment type="caution">
    <text evidence="2">The sequence shown here is derived from an EMBL/GenBank/DDBJ whole genome shotgun (WGS) entry which is preliminary data.</text>
</comment>
<accession>A0ABW8ZG80</accession>
<evidence type="ECO:0000313" key="3">
    <source>
        <dbReference type="Proteomes" id="UP001629214"/>
    </source>
</evidence>
<evidence type="ECO:0000313" key="2">
    <source>
        <dbReference type="EMBL" id="MFL9881323.1"/>
    </source>
</evidence>
<name>A0ABW8ZG80_9BURK</name>
<feature type="coiled-coil region" evidence="1">
    <location>
        <begin position="608"/>
        <end position="638"/>
    </location>
</feature>
<proteinExistence type="predicted"/>
<evidence type="ECO:0000256" key="1">
    <source>
        <dbReference type="SAM" id="Coils"/>
    </source>
</evidence>
<protein>
    <submittedName>
        <fullName evidence="2">Uncharacterized protein</fullName>
    </submittedName>
</protein>
<dbReference type="Proteomes" id="UP001629214">
    <property type="component" value="Unassembled WGS sequence"/>
</dbReference>
<organism evidence="2 3">
    <name type="scientific">Herbaspirillum rhizosphaerae</name>
    <dbReference type="NCBI Taxonomy" id="346179"/>
    <lineage>
        <taxon>Bacteria</taxon>
        <taxon>Pseudomonadati</taxon>
        <taxon>Pseudomonadota</taxon>
        <taxon>Betaproteobacteria</taxon>
        <taxon>Burkholderiales</taxon>
        <taxon>Oxalobacteraceae</taxon>
        <taxon>Herbaspirillum</taxon>
    </lineage>
</organism>
<gene>
    <name evidence="2" type="ORF">PQR63_23200</name>
</gene>
<keyword evidence="1" id="KW-0175">Coiled coil</keyword>
<dbReference type="RefSeq" id="WP_408170608.1">
    <property type="nucleotide sequence ID" value="NZ_JAQQFR010000024.1"/>
</dbReference>
<reference evidence="2 3" key="1">
    <citation type="journal article" date="2024" name="Chem. Sci.">
        <title>Discovery of megapolipeptins by genome mining of a Burkholderiales bacteria collection.</title>
        <authorList>
            <person name="Paulo B.S."/>
            <person name="Recchia M.J.J."/>
            <person name="Lee S."/>
            <person name="Fergusson C.H."/>
            <person name="Romanowski S.B."/>
            <person name="Hernandez A."/>
            <person name="Krull N."/>
            <person name="Liu D.Y."/>
            <person name="Cavanagh H."/>
            <person name="Bos A."/>
            <person name="Gray C.A."/>
            <person name="Murphy B.T."/>
            <person name="Linington R.G."/>
            <person name="Eustaquio A.S."/>
        </authorList>
    </citation>
    <scope>NUCLEOTIDE SEQUENCE [LARGE SCALE GENOMIC DNA]</scope>
    <source>
        <strain evidence="2 3">RL21-008-BIB-B</strain>
    </source>
</reference>
<keyword evidence="3" id="KW-1185">Reference proteome</keyword>
<sequence length="713" mass="79480">MDLKIFRQMVDQCGPGITVCQDDLAAMFTYVGLEPASAMTKRMVTDALHKKCGESFSSGHQSVWKRCKLMLDEMIQHHVIEGEPLEPYFSILTCLRDANRIASPSSDIVGDWPAAIRYACDSRNVFNLPVGGEIQERGYRKSFEPAKAAKRFLAAGVAIDRIDGELRFTPESEARVVAEIERRVASMGGVSVARRIFKAISPNHYDTAMERYHIGRISSPSGEGVPLPPIGYLLQLAAKHFNGKKPLRNSTEDWTKLVQLATDYAAVLDVQTYGPVFFWGGHDAVVFFQMLREIAVHDALFCIPQMRASDVIDISKGIFDGIDFTAEQSGSWTINEVFAIIARILDRSRDIRGPLWIGVDDLGRELPDISSDRIANVMERVLSHPASGPNQRFSKPTDAQNAIAFGPGSLADDFFKYPLINDGKGGYLLLDRSMCAPAFLEALINAMKPSFASPRLYSAKLGLGVEQCLKKKFASKGIETPSGKYHVYGEDGDCDLVVETEQVIFFIEVKKKSLTPMARAGSDVFVILDLARSALKAQVQAGWHELRIRRRGHLNLVHGNDQVYQLNLAGRKIERIAVSLPDYGSFQDRNVLMGFLESNIGAQYSVSVSKYQNDFDELNELLNQFKEQENELRSMRGDQNFPFYNCWFLSLPQLLILLDDVSDAEAFKAAIWSTRGTTTGSLDFYREYSWMKNIKAKAAAELAVAGEERSGPN</sequence>